<organism evidence="4">
    <name type="scientific">Eubacterium limosum</name>
    <dbReference type="NCBI Taxonomy" id="1736"/>
    <lineage>
        <taxon>Bacteria</taxon>
        <taxon>Bacillati</taxon>
        <taxon>Bacillota</taxon>
        <taxon>Clostridia</taxon>
        <taxon>Eubacteriales</taxon>
        <taxon>Eubacteriaceae</taxon>
        <taxon>Eubacterium</taxon>
    </lineage>
</organism>
<keyword evidence="2" id="KW-1133">Transmembrane helix</keyword>
<reference evidence="4" key="1">
    <citation type="submission" date="2019-11" db="EMBL/GenBank/DDBJ databases">
        <authorList>
            <person name="Feng L."/>
        </authorList>
    </citation>
    <scope>NUCLEOTIDE SEQUENCE</scope>
    <source>
        <strain evidence="4">ElimosumLFYP34</strain>
    </source>
</reference>
<sequence>MKKLIFKNPLLLVLSLIFAVLLALPSGVFAEESAAASPIIKQPADISVSIPNEAVFEVGVDHPENYTYQWQYFQDGEGFWRDYMGEGAKVPVLKFSATNITMNTQEVRCLVKDKSDPEKIYESDKATLTLDNVEEIKNYVIAAGQGIAPGQTRNFGGGAMSLSEDGTIITLDNVDLAEREVPVLVGDLQGCLNYTNLEETPKPLTIKVIGKNTLTTNYSDDVGNGVNTMLYFASDNMPDVTVTGDTLILKGGEIGFNVGGRTGGTNCNLIMDANMELGTESDEWSTGIRCHDFTLKTGKTLNINRTNSALNVGGSVSLEPGSSLIAQLTPKDEGSGFASVTAVRIQGGLFINQAAMEITVNVGKDSTRLAPLTALEIAGNCEESQEHLYAAGSSLKINLTSKGDNPDRTALGSISGINSTNKKGIDIFDNTALDIQINMPDGLDALAYNTASNLALKNGSDMTANVRADGSVMGVIAYDTMTVDDASINTSIDSLKKDSFSFALGAQHLKVNLTGPDNKVNATTTQGLALGQYLRDSEVAVGFDKTYQANRISLTGKAVFRTPADTVLSTGSLLVRAADEVNKELHQVFETPYSKADTSAPAKTVVIGVETPSPTPPPKPGPTPGPTPQPSVKNGPSTGLLKNGPDRTVMMASGLCLAVAAIAVIYGIKRKKD</sequence>
<feature type="transmembrane region" description="Helical" evidence="2">
    <location>
        <begin position="649"/>
        <end position="668"/>
    </location>
</feature>
<evidence type="ECO:0000256" key="1">
    <source>
        <dbReference type="SAM" id="MobiDB-lite"/>
    </source>
</evidence>
<evidence type="ECO:0000256" key="3">
    <source>
        <dbReference type="SAM" id="SignalP"/>
    </source>
</evidence>
<evidence type="ECO:0008006" key="5">
    <source>
        <dbReference type="Google" id="ProtNLM"/>
    </source>
</evidence>
<proteinExistence type="predicted"/>
<dbReference type="AlphaFoldDB" id="A0A6N3FIG0"/>
<feature type="signal peptide" evidence="3">
    <location>
        <begin position="1"/>
        <end position="30"/>
    </location>
</feature>
<evidence type="ECO:0000313" key="4">
    <source>
        <dbReference type="EMBL" id="VYU52058.1"/>
    </source>
</evidence>
<accession>A0A6N3FIG0</accession>
<feature type="compositionally biased region" description="Pro residues" evidence="1">
    <location>
        <begin position="613"/>
        <end position="629"/>
    </location>
</feature>
<keyword evidence="2" id="KW-0812">Transmembrane</keyword>
<protein>
    <recommendedName>
        <fullName evidence="5">Cell surface protein</fullName>
    </recommendedName>
</protein>
<feature type="region of interest" description="Disordered" evidence="1">
    <location>
        <begin position="608"/>
        <end position="645"/>
    </location>
</feature>
<keyword evidence="2" id="KW-0472">Membrane</keyword>
<dbReference type="EMBL" id="CACRTR010000012">
    <property type="protein sequence ID" value="VYU52058.1"/>
    <property type="molecule type" value="Genomic_DNA"/>
</dbReference>
<keyword evidence="3" id="KW-0732">Signal</keyword>
<gene>
    <name evidence="4" type="ORF">ELLFYP34_00445</name>
</gene>
<feature type="chain" id="PRO_5026941960" description="Cell surface protein" evidence="3">
    <location>
        <begin position="31"/>
        <end position="673"/>
    </location>
</feature>
<name>A0A6N3FIG0_EUBLI</name>
<evidence type="ECO:0000256" key="2">
    <source>
        <dbReference type="SAM" id="Phobius"/>
    </source>
</evidence>